<dbReference type="Proteomes" id="UP000576082">
    <property type="component" value="Unassembled WGS sequence"/>
</dbReference>
<dbReference type="AlphaFoldDB" id="A0A7X9XB63"/>
<accession>A0A7X9XB63</accession>
<sequence>MRTLTLLAVVGIIIPSLLSLFQNDEKLSFLERIINSLARMVKLSLVLGFVFGAIGLGAAVIYYVAPQVGFAIDSDVIELSSTALQYYALIGVLFPVVGILIGSVLTKRQSV</sequence>
<dbReference type="EMBL" id="JABANE010000063">
    <property type="protein sequence ID" value="NME70407.1"/>
    <property type="molecule type" value="Genomic_DNA"/>
</dbReference>
<keyword evidence="3" id="KW-1185">Reference proteome</keyword>
<keyword evidence="1" id="KW-1133">Transmembrane helix</keyword>
<keyword evidence="1" id="KW-0812">Transmembrane</keyword>
<proteinExistence type="predicted"/>
<keyword evidence="1" id="KW-0472">Membrane</keyword>
<feature type="transmembrane region" description="Helical" evidence="1">
    <location>
        <begin position="6"/>
        <end position="22"/>
    </location>
</feature>
<protein>
    <submittedName>
        <fullName evidence="2">Uncharacterized protein</fullName>
    </submittedName>
</protein>
<gene>
    <name evidence="2" type="ORF">HHU12_20700</name>
</gene>
<name>A0A7X9XB63_9BACT</name>
<feature type="transmembrane region" description="Helical" evidence="1">
    <location>
        <begin position="84"/>
        <end position="105"/>
    </location>
</feature>
<evidence type="ECO:0000313" key="3">
    <source>
        <dbReference type="Proteomes" id="UP000576082"/>
    </source>
</evidence>
<organism evidence="2 3">
    <name type="scientific">Flammeovirga aprica JL-4</name>
    <dbReference type="NCBI Taxonomy" id="694437"/>
    <lineage>
        <taxon>Bacteria</taxon>
        <taxon>Pseudomonadati</taxon>
        <taxon>Bacteroidota</taxon>
        <taxon>Cytophagia</taxon>
        <taxon>Cytophagales</taxon>
        <taxon>Flammeovirgaceae</taxon>
        <taxon>Flammeovirga</taxon>
    </lineage>
</organism>
<feature type="transmembrane region" description="Helical" evidence="1">
    <location>
        <begin position="43"/>
        <end position="64"/>
    </location>
</feature>
<reference evidence="2 3" key="1">
    <citation type="submission" date="2020-04" db="EMBL/GenBank/DDBJ databases">
        <title>Flammeovirga sp. SR4, a novel species isolated from seawater.</title>
        <authorList>
            <person name="Wang X."/>
        </authorList>
    </citation>
    <scope>NUCLEOTIDE SEQUENCE [LARGE SCALE GENOMIC DNA]</scope>
    <source>
        <strain evidence="2 3">ATCC 23126</strain>
    </source>
</reference>
<evidence type="ECO:0000256" key="1">
    <source>
        <dbReference type="SAM" id="Phobius"/>
    </source>
</evidence>
<evidence type="ECO:0000313" key="2">
    <source>
        <dbReference type="EMBL" id="NME70407.1"/>
    </source>
</evidence>
<comment type="caution">
    <text evidence="2">The sequence shown here is derived from an EMBL/GenBank/DDBJ whole genome shotgun (WGS) entry which is preliminary data.</text>
</comment>
<dbReference type="RefSeq" id="WP_169658646.1">
    <property type="nucleotide sequence ID" value="NZ_JABANE010000063.1"/>
</dbReference>